<organism evidence="3 4">
    <name type="scientific">Roseococcus suduntuyensis</name>
    <dbReference type="NCBI Taxonomy" id="455361"/>
    <lineage>
        <taxon>Bacteria</taxon>
        <taxon>Pseudomonadati</taxon>
        <taxon>Pseudomonadota</taxon>
        <taxon>Alphaproteobacteria</taxon>
        <taxon>Acetobacterales</taxon>
        <taxon>Roseomonadaceae</taxon>
        <taxon>Roseococcus</taxon>
    </lineage>
</organism>
<feature type="domain" description="Rap1a immunity protein" evidence="2">
    <location>
        <begin position="37"/>
        <end position="127"/>
    </location>
</feature>
<protein>
    <recommendedName>
        <fullName evidence="2">Rap1a immunity protein domain-containing protein</fullName>
    </recommendedName>
</protein>
<dbReference type="InterPro" id="IPR041238">
    <property type="entry name" value="Rap1a"/>
</dbReference>
<evidence type="ECO:0000256" key="1">
    <source>
        <dbReference type="SAM" id="SignalP"/>
    </source>
</evidence>
<gene>
    <name evidence="3" type="ORF">GGQ83_001959</name>
</gene>
<accession>A0A840AC91</accession>
<name>A0A840AC91_9PROT</name>
<sequence length="136" mass="14615">MALRHIALGVATAGLLAASPATAQPRWEGNPPTHVETVRDLARMCDPQRGGVPRLEAIAYCQGYITAAVQFHQVTRRGAPLFCVPGRGPSIAESGVGFAAWARDNRRYANEPALDGMLRWAQVSFPCRGPGPGPRR</sequence>
<dbReference type="EMBL" id="JACIDJ010000002">
    <property type="protein sequence ID" value="MBB3898522.1"/>
    <property type="molecule type" value="Genomic_DNA"/>
</dbReference>
<evidence type="ECO:0000313" key="3">
    <source>
        <dbReference type="EMBL" id="MBB3898522.1"/>
    </source>
</evidence>
<keyword evidence="1" id="KW-0732">Signal</keyword>
<dbReference type="AlphaFoldDB" id="A0A840AC91"/>
<reference evidence="3 4" key="1">
    <citation type="submission" date="2020-08" db="EMBL/GenBank/DDBJ databases">
        <title>Genomic Encyclopedia of Type Strains, Phase IV (KMG-IV): sequencing the most valuable type-strain genomes for metagenomic binning, comparative biology and taxonomic classification.</title>
        <authorList>
            <person name="Goeker M."/>
        </authorList>
    </citation>
    <scope>NUCLEOTIDE SEQUENCE [LARGE SCALE GENOMIC DNA]</scope>
    <source>
        <strain evidence="3 4">DSM 19979</strain>
    </source>
</reference>
<dbReference type="RefSeq" id="WP_184383575.1">
    <property type="nucleotide sequence ID" value="NZ_JACIDJ010000002.1"/>
</dbReference>
<feature type="signal peptide" evidence="1">
    <location>
        <begin position="1"/>
        <end position="23"/>
    </location>
</feature>
<feature type="chain" id="PRO_5032966826" description="Rap1a immunity protein domain-containing protein" evidence="1">
    <location>
        <begin position="24"/>
        <end position="136"/>
    </location>
</feature>
<evidence type="ECO:0000313" key="4">
    <source>
        <dbReference type="Proteomes" id="UP000553193"/>
    </source>
</evidence>
<comment type="caution">
    <text evidence="3">The sequence shown here is derived from an EMBL/GenBank/DDBJ whole genome shotgun (WGS) entry which is preliminary data.</text>
</comment>
<keyword evidence="4" id="KW-1185">Reference proteome</keyword>
<evidence type="ECO:0000259" key="2">
    <source>
        <dbReference type="Pfam" id="PF18602"/>
    </source>
</evidence>
<dbReference type="Proteomes" id="UP000553193">
    <property type="component" value="Unassembled WGS sequence"/>
</dbReference>
<dbReference type="Pfam" id="PF18602">
    <property type="entry name" value="Rap1a"/>
    <property type="match status" value="1"/>
</dbReference>
<proteinExistence type="predicted"/>